<evidence type="ECO:0000256" key="2">
    <source>
        <dbReference type="ARBA" id="ARBA00023004"/>
    </source>
</evidence>
<reference evidence="5 6" key="1">
    <citation type="journal article" date="2024" name="G3 (Bethesda)">
        <title>Genome assembly of Hibiscus sabdariffa L. provides insights into metabolisms of medicinal natural products.</title>
        <authorList>
            <person name="Kim T."/>
        </authorList>
    </citation>
    <scope>NUCLEOTIDE SEQUENCE [LARGE SCALE GENOMIC DNA]</scope>
    <source>
        <strain evidence="5">TK-2024</strain>
        <tissue evidence="5">Old leaves</tissue>
    </source>
</reference>
<dbReference type="Proteomes" id="UP001472677">
    <property type="component" value="Unassembled WGS sequence"/>
</dbReference>
<keyword evidence="2" id="KW-0408">Iron</keyword>
<evidence type="ECO:0000313" key="5">
    <source>
        <dbReference type="EMBL" id="KAK8532496.1"/>
    </source>
</evidence>
<evidence type="ECO:0000259" key="4">
    <source>
        <dbReference type="Pfam" id="PF14226"/>
    </source>
</evidence>
<evidence type="ECO:0000259" key="3">
    <source>
        <dbReference type="Pfam" id="PF03171"/>
    </source>
</evidence>
<dbReference type="InterPro" id="IPR026992">
    <property type="entry name" value="DIOX_N"/>
</dbReference>
<dbReference type="Pfam" id="PF14226">
    <property type="entry name" value="DIOX_N"/>
    <property type="match status" value="1"/>
</dbReference>
<organism evidence="5 6">
    <name type="scientific">Hibiscus sabdariffa</name>
    <name type="common">roselle</name>
    <dbReference type="NCBI Taxonomy" id="183260"/>
    <lineage>
        <taxon>Eukaryota</taxon>
        <taxon>Viridiplantae</taxon>
        <taxon>Streptophyta</taxon>
        <taxon>Embryophyta</taxon>
        <taxon>Tracheophyta</taxon>
        <taxon>Spermatophyta</taxon>
        <taxon>Magnoliopsida</taxon>
        <taxon>eudicotyledons</taxon>
        <taxon>Gunneridae</taxon>
        <taxon>Pentapetalae</taxon>
        <taxon>rosids</taxon>
        <taxon>malvids</taxon>
        <taxon>Malvales</taxon>
        <taxon>Malvaceae</taxon>
        <taxon>Malvoideae</taxon>
        <taxon>Hibiscus</taxon>
    </lineage>
</organism>
<dbReference type="Gene3D" id="2.60.120.330">
    <property type="entry name" value="B-lactam Antibiotic, Isopenicillin N Synthase, Chain"/>
    <property type="match status" value="2"/>
</dbReference>
<accession>A0ABR2DAR4</accession>
<comment type="caution">
    <text evidence="5">The sequence shown here is derived from an EMBL/GenBank/DDBJ whole genome shotgun (WGS) entry which is preliminary data.</text>
</comment>
<feature type="domain" description="Isopenicillin N synthase-like Fe(2+) 2OG dioxygenase" evidence="3">
    <location>
        <begin position="192"/>
        <end position="249"/>
    </location>
</feature>
<name>A0ABR2DAR4_9ROSI</name>
<keyword evidence="6" id="KW-1185">Reference proteome</keyword>
<proteinExistence type="predicted"/>
<dbReference type="SUPFAM" id="SSF51197">
    <property type="entry name" value="Clavaminate synthase-like"/>
    <property type="match status" value="1"/>
</dbReference>
<dbReference type="EMBL" id="JBBPBM010000034">
    <property type="protein sequence ID" value="KAK8532496.1"/>
    <property type="molecule type" value="Genomic_DNA"/>
</dbReference>
<dbReference type="Pfam" id="PF03171">
    <property type="entry name" value="2OG-FeII_Oxy"/>
    <property type="match status" value="1"/>
</dbReference>
<dbReference type="InterPro" id="IPR044861">
    <property type="entry name" value="IPNS-like_FE2OG_OXY"/>
</dbReference>
<protein>
    <submittedName>
        <fullName evidence="5">Uncharacterized protein</fullName>
    </submittedName>
</protein>
<dbReference type="InterPro" id="IPR050295">
    <property type="entry name" value="Plant_2OG-oxidoreductases"/>
</dbReference>
<evidence type="ECO:0000313" key="6">
    <source>
        <dbReference type="Proteomes" id="UP001472677"/>
    </source>
</evidence>
<feature type="domain" description="Non-haem dioxygenase N-terminal" evidence="4">
    <location>
        <begin position="37"/>
        <end position="143"/>
    </location>
</feature>
<dbReference type="PANTHER" id="PTHR47991">
    <property type="entry name" value="OXOGLUTARATE/IRON-DEPENDENT DIOXYGENASE"/>
    <property type="match status" value="1"/>
</dbReference>
<dbReference type="InterPro" id="IPR027443">
    <property type="entry name" value="IPNS-like_sf"/>
</dbReference>
<sequence length="300" mass="33863">MAKLLSSWYKDQSLPESYIFPPDERPGKHLVPICNTVPVIDLGDDRNHLVHQILKASQDFGLFQVVGHGVPAELMCESMSVFKEFFEMPAEDKESLTVYSADPRRCKLVTSSLDYEGDKIHVWRDILRQPCHPLEDCIKFWPQKPTNYREVVAACSIEVKKLALRILDLLCEGLGMESGYFKGKLSEDLELGVLKDGEWIGVEPLPNAFVVNIGYQLQVISNKMLKGVEHRAVTNSSDARISAVFCINPTGDSIIEPAESLVTATNPPVCRAFRFKEYMDNFFSMYGNADLALQPFKLER</sequence>
<gene>
    <name evidence="5" type="ORF">V6N12_053936</name>
</gene>
<keyword evidence="1" id="KW-0479">Metal-binding</keyword>
<evidence type="ECO:0000256" key="1">
    <source>
        <dbReference type="ARBA" id="ARBA00022723"/>
    </source>
</evidence>